<dbReference type="InterPro" id="IPR023214">
    <property type="entry name" value="HAD_sf"/>
</dbReference>
<accession>A0A4Q4ZF03</accession>
<comment type="caution">
    <text evidence="1">The sequence shown here is derived from an EMBL/GenBank/DDBJ whole genome shotgun (WGS) entry which is preliminary data.</text>
</comment>
<dbReference type="NCBIfam" id="TIGR01509">
    <property type="entry name" value="HAD-SF-IA-v3"/>
    <property type="match status" value="1"/>
</dbReference>
<dbReference type="PANTHER" id="PTHR43611">
    <property type="entry name" value="ALPHA-D-GLUCOSE 1-PHOSPHATE PHOSPHATASE"/>
    <property type="match status" value="1"/>
</dbReference>
<organism evidence="1 2">
    <name type="scientific">Nocardioides guangzhouensis</name>
    <dbReference type="NCBI Taxonomy" id="2497878"/>
    <lineage>
        <taxon>Bacteria</taxon>
        <taxon>Bacillati</taxon>
        <taxon>Actinomycetota</taxon>
        <taxon>Actinomycetes</taxon>
        <taxon>Propionibacteriales</taxon>
        <taxon>Nocardioidaceae</taxon>
        <taxon>Nocardioides</taxon>
    </lineage>
</organism>
<keyword evidence="1" id="KW-0378">Hydrolase</keyword>
<protein>
    <submittedName>
        <fullName evidence="1">HAD family hydrolase</fullName>
    </submittedName>
</protein>
<dbReference type="Proteomes" id="UP000295198">
    <property type="component" value="Unassembled WGS sequence"/>
</dbReference>
<dbReference type="PANTHER" id="PTHR43611:SF3">
    <property type="entry name" value="FLAVIN MONONUCLEOTIDE HYDROLASE 1, CHLOROPLATIC"/>
    <property type="match status" value="1"/>
</dbReference>
<evidence type="ECO:0000313" key="1">
    <source>
        <dbReference type="EMBL" id="RYP86657.1"/>
    </source>
</evidence>
<dbReference type="RefSeq" id="WP_134716099.1">
    <property type="nucleotide sequence ID" value="NZ_SDKM01000010.1"/>
</dbReference>
<name>A0A4Q4ZF03_9ACTN</name>
<keyword evidence="2" id="KW-1185">Reference proteome</keyword>
<gene>
    <name evidence="1" type="ORF">EKO23_08250</name>
</gene>
<dbReference type="InterPro" id="IPR036412">
    <property type="entry name" value="HAD-like_sf"/>
</dbReference>
<dbReference type="SUPFAM" id="SSF56784">
    <property type="entry name" value="HAD-like"/>
    <property type="match status" value="1"/>
</dbReference>
<proteinExistence type="predicted"/>
<dbReference type="EMBL" id="SDKM01000010">
    <property type="protein sequence ID" value="RYP86657.1"/>
    <property type="molecule type" value="Genomic_DNA"/>
</dbReference>
<dbReference type="AlphaFoldDB" id="A0A4Q4ZF03"/>
<dbReference type="InterPro" id="IPR006439">
    <property type="entry name" value="HAD-SF_hydro_IA"/>
</dbReference>
<dbReference type="OrthoDB" id="3774052at2"/>
<dbReference type="Pfam" id="PF00702">
    <property type="entry name" value="Hydrolase"/>
    <property type="match status" value="1"/>
</dbReference>
<evidence type="ECO:0000313" key="2">
    <source>
        <dbReference type="Proteomes" id="UP000295198"/>
    </source>
</evidence>
<dbReference type="GO" id="GO:0016787">
    <property type="term" value="F:hydrolase activity"/>
    <property type="evidence" value="ECO:0007669"/>
    <property type="project" value="UniProtKB-KW"/>
</dbReference>
<reference evidence="1 2" key="1">
    <citation type="submission" date="2019-01" db="EMBL/GenBank/DDBJ databases">
        <title>Nocardioides guangzhouensis sp. nov., an actinobacterium isolated from soil.</title>
        <authorList>
            <person name="Fu Y."/>
            <person name="Cai Y."/>
            <person name="Lin Z."/>
            <person name="Chen P."/>
        </authorList>
    </citation>
    <scope>NUCLEOTIDE SEQUENCE [LARGE SCALE GENOMIC DNA]</scope>
    <source>
        <strain evidence="1 2">130</strain>
    </source>
</reference>
<sequence>MTRYAACLIDVYDTVVSVDFSRFVTSLAERAGVSADDLAIGVSSWEVPVSVGRVTIAEALDDVLRTLGSPADATLIDDLVAADLELLHELAVLHDDTIPFLQSLRASGVRTAFVSNCADNTRPLLDHLGLAALVDELVLSCEVQAAKPDPVIFHEALRRLDVAPEQALFVDDQQRYCDAATALGIAAVRIDRFDGTGAAASLAELTPYF</sequence>
<dbReference type="Gene3D" id="3.40.50.1000">
    <property type="entry name" value="HAD superfamily/HAD-like"/>
    <property type="match status" value="1"/>
</dbReference>